<keyword evidence="2" id="KW-0547">Nucleotide-binding</keyword>
<feature type="region of interest" description="Disordered" evidence="7">
    <location>
        <begin position="717"/>
        <end position="742"/>
    </location>
</feature>
<dbReference type="InterPro" id="IPR000330">
    <property type="entry name" value="SNF2_N"/>
</dbReference>
<feature type="region of interest" description="Disordered" evidence="7">
    <location>
        <begin position="933"/>
        <end position="1034"/>
    </location>
</feature>
<dbReference type="EMBL" id="WHWC01000001">
    <property type="protein sequence ID" value="KAG8391464.1"/>
    <property type="molecule type" value="Genomic_DNA"/>
</dbReference>
<dbReference type="GO" id="GO:0016787">
    <property type="term" value="F:hydrolase activity"/>
    <property type="evidence" value="ECO:0007669"/>
    <property type="project" value="UniProtKB-KW"/>
</dbReference>
<comment type="caution">
    <text evidence="10">The sequence shown here is derived from an EMBL/GenBank/DDBJ whole genome shotgun (WGS) entry which is preliminary data.</text>
</comment>
<feature type="compositionally biased region" description="Basic residues" evidence="7">
    <location>
        <begin position="86"/>
        <end position="98"/>
    </location>
</feature>
<keyword evidence="4" id="KW-0347">Helicase</keyword>
<feature type="compositionally biased region" description="Polar residues" evidence="7">
    <location>
        <begin position="189"/>
        <end position="198"/>
    </location>
</feature>
<evidence type="ECO:0000256" key="4">
    <source>
        <dbReference type="ARBA" id="ARBA00022806"/>
    </source>
</evidence>
<name>A0AAV6Y9C4_9LAMI</name>
<dbReference type="GO" id="GO:0004386">
    <property type="term" value="F:helicase activity"/>
    <property type="evidence" value="ECO:0007669"/>
    <property type="project" value="UniProtKB-KW"/>
</dbReference>
<evidence type="ECO:0000256" key="2">
    <source>
        <dbReference type="ARBA" id="ARBA00022741"/>
    </source>
</evidence>
<dbReference type="CDD" id="cd18793">
    <property type="entry name" value="SF2_C_SNF"/>
    <property type="match status" value="1"/>
</dbReference>
<feature type="compositionally biased region" description="Basic and acidic residues" evidence="7">
    <location>
        <begin position="72"/>
        <end position="85"/>
    </location>
</feature>
<dbReference type="InterPro" id="IPR001650">
    <property type="entry name" value="Helicase_C-like"/>
</dbReference>
<dbReference type="PROSITE" id="PS51194">
    <property type="entry name" value="HELICASE_CTER"/>
    <property type="match status" value="1"/>
</dbReference>
<keyword evidence="3" id="KW-0378">Hydrolase</keyword>
<reference evidence="10" key="1">
    <citation type="submission" date="2019-10" db="EMBL/GenBank/DDBJ databases">
        <authorList>
            <person name="Zhang R."/>
            <person name="Pan Y."/>
            <person name="Wang J."/>
            <person name="Ma R."/>
            <person name="Yu S."/>
        </authorList>
    </citation>
    <scope>NUCLEOTIDE SEQUENCE</scope>
    <source>
        <strain evidence="10">LA-IB0</strain>
        <tissue evidence="10">Leaf</tissue>
    </source>
</reference>
<dbReference type="InterPro" id="IPR038718">
    <property type="entry name" value="SNF2-like_sf"/>
</dbReference>
<dbReference type="GO" id="GO:0080188">
    <property type="term" value="P:gene silencing by siRNA-directed DNA methylation"/>
    <property type="evidence" value="ECO:0007669"/>
    <property type="project" value="InterPro"/>
</dbReference>
<feature type="region of interest" description="Disordered" evidence="7">
    <location>
        <begin position="184"/>
        <end position="229"/>
    </location>
</feature>
<dbReference type="PANTHER" id="PTHR45821">
    <property type="entry name" value="SNF2 DOMAIN-CONTAINING PROTEIN CLASSY 2-RELATED"/>
    <property type="match status" value="1"/>
</dbReference>
<evidence type="ECO:0000256" key="7">
    <source>
        <dbReference type="SAM" id="MobiDB-lite"/>
    </source>
</evidence>
<feature type="domain" description="Helicase C-terminal" evidence="9">
    <location>
        <begin position="1648"/>
        <end position="1807"/>
    </location>
</feature>
<feature type="compositionally biased region" description="Basic and acidic residues" evidence="7">
    <location>
        <begin position="563"/>
        <end position="573"/>
    </location>
</feature>
<gene>
    <name evidence="10" type="ORF">BUALT_Bualt01G0190500</name>
</gene>
<evidence type="ECO:0000313" key="10">
    <source>
        <dbReference type="EMBL" id="KAG8391464.1"/>
    </source>
</evidence>
<feature type="compositionally biased region" description="Basic and acidic residues" evidence="7">
    <location>
        <begin position="1023"/>
        <end position="1034"/>
    </location>
</feature>
<evidence type="ECO:0000256" key="5">
    <source>
        <dbReference type="ARBA" id="ARBA00022840"/>
    </source>
</evidence>
<accession>A0AAV6Y9C4</accession>
<evidence type="ECO:0000256" key="3">
    <source>
        <dbReference type="ARBA" id="ARBA00022801"/>
    </source>
</evidence>
<feature type="compositionally biased region" description="Basic and acidic residues" evidence="7">
    <location>
        <begin position="520"/>
        <end position="530"/>
    </location>
</feature>
<dbReference type="GO" id="GO:0005524">
    <property type="term" value="F:ATP binding"/>
    <property type="evidence" value="ECO:0007669"/>
    <property type="project" value="UniProtKB-KW"/>
</dbReference>
<evidence type="ECO:0000259" key="8">
    <source>
        <dbReference type="PROSITE" id="PS51192"/>
    </source>
</evidence>
<evidence type="ECO:0000256" key="1">
    <source>
        <dbReference type="ARBA" id="ARBA00004123"/>
    </source>
</evidence>
<feature type="region of interest" description="Disordered" evidence="7">
    <location>
        <begin position="622"/>
        <end position="648"/>
    </location>
</feature>
<protein>
    <submittedName>
        <fullName evidence="10">Uncharacterized protein</fullName>
    </submittedName>
</protein>
<dbReference type="Gene3D" id="3.40.50.10810">
    <property type="entry name" value="Tandem AAA-ATPase domain"/>
    <property type="match status" value="1"/>
</dbReference>
<dbReference type="PANTHER" id="PTHR45821:SF25">
    <property type="entry name" value="HELICASE ATP-BINDING DOMAIN-CONTAINING PROTEIN"/>
    <property type="match status" value="1"/>
</dbReference>
<feature type="compositionally biased region" description="Polar residues" evidence="7">
    <location>
        <begin position="992"/>
        <end position="1001"/>
    </location>
</feature>
<dbReference type="InterPro" id="IPR014001">
    <property type="entry name" value="Helicase_ATP-bd"/>
</dbReference>
<dbReference type="Proteomes" id="UP000826271">
    <property type="component" value="Unassembled WGS sequence"/>
</dbReference>
<feature type="region of interest" description="Disordered" evidence="7">
    <location>
        <begin position="31"/>
        <end position="102"/>
    </location>
</feature>
<evidence type="ECO:0000313" key="11">
    <source>
        <dbReference type="Proteomes" id="UP000826271"/>
    </source>
</evidence>
<feature type="compositionally biased region" description="Polar residues" evidence="7">
    <location>
        <begin position="630"/>
        <end position="641"/>
    </location>
</feature>
<dbReference type="InterPro" id="IPR049730">
    <property type="entry name" value="SNF2/RAD54-like_C"/>
</dbReference>
<evidence type="ECO:0000256" key="6">
    <source>
        <dbReference type="ARBA" id="ARBA00023242"/>
    </source>
</evidence>
<dbReference type="Pfam" id="PF00176">
    <property type="entry name" value="SNF2-rel_dom"/>
    <property type="match status" value="1"/>
</dbReference>
<dbReference type="SMART" id="SM00487">
    <property type="entry name" value="DEXDc"/>
    <property type="match status" value="1"/>
</dbReference>
<feature type="region of interest" description="Disordered" evidence="7">
    <location>
        <begin position="517"/>
        <end position="605"/>
    </location>
</feature>
<dbReference type="Gene3D" id="3.40.50.300">
    <property type="entry name" value="P-loop containing nucleotide triphosphate hydrolases"/>
    <property type="match status" value="1"/>
</dbReference>
<proteinExistence type="predicted"/>
<dbReference type="GO" id="GO:0005634">
    <property type="term" value="C:nucleus"/>
    <property type="evidence" value="ECO:0007669"/>
    <property type="project" value="UniProtKB-SubCell"/>
</dbReference>
<evidence type="ECO:0000259" key="9">
    <source>
        <dbReference type="PROSITE" id="PS51194"/>
    </source>
</evidence>
<feature type="compositionally biased region" description="Polar residues" evidence="7">
    <location>
        <begin position="727"/>
        <end position="736"/>
    </location>
</feature>
<feature type="compositionally biased region" description="Basic residues" evidence="7">
    <location>
        <begin position="205"/>
        <end position="223"/>
    </location>
</feature>
<feature type="compositionally biased region" description="Acidic residues" evidence="7">
    <location>
        <begin position="546"/>
        <end position="562"/>
    </location>
</feature>
<feature type="domain" description="Helicase ATP-binding" evidence="8">
    <location>
        <begin position="1293"/>
        <end position="1502"/>
    </location>
</feature>
<dbReference type="InterPro" id="IPR027417">
    <property type="entry name" value="P-loop_NTPase"/>
</dbReference>
<dbReference type="SUPFAM" id="SSF52540">
    <property type="entry name" value="P-loop containing nucleoside triphosphate hydrolases"/>
    <property type="match status" value="2"/>
</dbReference>
<dbReference type="SMART" id="SM00490">
    <property type="entry name" value="HELICc"/>
    <property type="match status" value="1"/>
</dbReference>
<keyword evidence="6" id="KW-0539">Nucleus</keyword>
<dbReference type="Pfam" id="PF00271">
    <property type="entry name" value="Helicase_C"/>
    <property type="match status" value="1"/>
</dbReference>
<dbReference type="InterPro" id="IPR044567">
    <property type="entry name" value="CLSY/DRD1"/>
</dbReference>
<keyword evidence="5" id="KW-0067">ATP-binding</keyword>
<comment type="subcellular location">
    <subcellularLocation>
        <location evidence="1">Nucleus</location>
    </subcellularLocation>
</comment>
<feature type="region of interest" description="Disordered" evidence="7">
    <location>
        <begin position="472"/>
        <end position="499"/>
    </location>
</feature>
<keyword evidence="11" id="KW-1185">Reference proteome</keyword>
<dbReference type="PROSITE" id="PS51192">
    <property type="entry name" value="HELICASE_ATP_BIND_1"/>
    <property type="match status" value="1"/>
</dbReference>
<feature type="compositionally biased region" description="Basic and acidic residues" evidence="7">
    <location>
        <begin position="974"/>
        <end position="984"/>
    </location>
</feature>
<sequence length="1851" mass="210295">MISLFQRRRRSKGCDEETKVLLCGVAERTRSKRSRSHNLEATTARHGSGAISACRKRRIAVRRSQDSPSSSKDVDKTVSRGESIPRHRGRPKKRRRSWLKSTPRVFGRSNSFGSLLKNSIYKRKWVLWRSQRRSQAKKYDEAAKVLLCDVAERARSKRSSSQNLEATNGSVGISAHRNRRINVERSWDGPSSSKNVNKTVFRGKPTPHHRGQPNKRRRSRLKSTPRVFGLSNNFGNNNEYLELEDIEIERIDEAEFRNQKTHSLSKKGPSTGQELNQLHTSIISRKNVDSLRKEISFLNLHRSVSIEGASFDSDHGWLNKSSSFVQKGIDNEDLDGEEVMIERIDEAEFRNKSRSISKIGPSKRQELDEANRAATSRKNVDSLRKKMFSADLCGSFSSEDAGIGSDQGWPAKSSSFVQKGNNYGDIEVEDNEIESIAGTDIEIESIDGTDIEIESIDGTDIEIEIIDESEFRNKKAHSESQIGPSSKRELNEVQSGAVSGENVDSLRKMISSVDINESFSRGDSDSDQGRWHKSSSFLQEGNNNEDVQDEDNEIESIDGTDMEIERIDETEFRSKKRHSESLIGPSSKQELHEVQSGAAPGKNLDSLRKKISSVELHESFLPNDACGDSDQGQLHKSSSFVQEGDDNEDMDVKEIMIERIEEVGFRNKSCSLSKIGPSKSQELDEGYLAPTSRRTVNSLSKKISCVNLCGSLSSDDAGLGPNEGQPDKSSSFVQKGNSEEDIDPKKVEKIDEAEFWNKRTHFVAKIESSNSSSHSSGNVCVSDSINAFQGDDEIGSYGAEHDINLGIASRTRSKTRIMKQAPKVDYVLSDSSSDSDSSSIDTVFGSVDGEDFGVERYYNSYTMRSLGSYAEEYDVENSKSVEVSAEKSEYCSKQKGSAPKCASKKRCFSNHQNEEKDCNQPASRRLKVYLRKKRLSSNASSKQIKGRKACKKNEVPEEDGEINKIVGDDYNPEECFKERSDGKSKNWPKITYSKQSNTQKDCSLKDHARTGRRRRKKAVSSSHSKDNDYHSDDDIQRIFHSTSSDFQGNTETEKITVADEIEKQTKRKQVTSKHYDFCRMLADSVLERGPVLETKESDEQAKQVLASHTRNTLPLKFRFEDEVPKEVEKTDNEKEMEGLFAELDFNWALAELGSLNYPEVDQENENDPADETQHARCARGKHELELQDDVGLRCIYCCYVALEPRDILPQWAENTYRQSERKRYSETEQLPEFGDLHLQSSVDNIADFRNNANGTVWNIKPGIRESMYQHQQEGFEFLWKNLAGSINLHELKSSDLGGVGGCIISHAPGTGKTRLTIVFIETYLRLFPNCRPVIIAPASMLLTWEEEFRKWNVDFPFYNLNNLEFTGKENKNTLKLLTGSKRRNKDKIRMVKIYSWNTGRSIMGISYSLFEKLTGEKYIKDETGKERERVIIDDKMKTMRKIFLEKPGLVILDEGHTPRNRRSNIWNALFKLHTEKRVILSGTPFQNNFEELFNTLRIVRPAMADVLVRERTFAEMITSRRRKKYKGRNCQSTSISEVTDHAVEKLKISMSPFVHVHKGMILQQSLPGLKDCVVLMKPPPLQKSLIERLEGSPSTFEFEHKVALISVHPYLFRYCDSTKEQRMGIDLRAVKASKFNANEGVKTKFIVELVRFSMAMDEKVLIFSQYIQPLELLKQQLKEIFKWVVGKQILQMRGKLNQKQRQILINIFNDPLNESKVMLASTKCCSEGISLVGASRVVLLDVVWNPSVERQAICRAYRIGQKKFVYTYHLMTSGTTEADKYCRQAEKERLSELVFTSSSNESNKEKHPSAGIEDRILEEMVGHPKLKEMFEKIINQPKDTDLIQTFGLTSS</sequence>
<organism evidence="10 11">
    <name type="scientific">Buddleja alternifolia</name>
    <dbReference type="NCBI Taxonomy" id="168488"/>
    <lineage>
        <taxon>Eukaryota</taxon>
        <taxon>Viridiplantae</taxon>
        <taxon>Streptophyta</taxon>
        <taxon>Embryophyta</taxon>
        <taxon>Tracheophyta</taxon>
        <taxon>Spermatophyta</taxon>
        <taxon>Magnoliopsida</taxon>
        <taxon>eudicotyledons</taxon>
        <taxon>Gunneridae</taxon>
        <taxon>Pentapetalae</taxon>
        <taxon>asterids</taxon>
        <taxon>lamiids</taxon>
        <taxon>Lamiales</taxon>
        <taxon>Scrophulariaceae</taxon>
        <taxon>Buddlejeae</taxon>
        <taxon>Buddleja</taxon>
    </lineage>
</organism>